<dbReference type="Pfam" id="PF08786">
    <property type="entry name" value="DcrB"/>
    <property type="match status" value="1"/>
</dbReference>
<keyword evidence="2" id="KW-1185">Reference proteome</keyword>
<organism evidence="1 2">
    <name type="scientific">Paracoccus tegillarcae</name>
    <dbReference type="NCBI Taxonomy" id="1529068"/>
    <lineage>
        <taxon>Bacteria</taxon>
        <taxon>Pseudomonadati</taxon>
        <taxon>Pseudomonadota</taxon>
        <taxon>Alphaproteobacteria</taxon>
        <taxon>Rhodobacterales</taxon>
        <taxon>Paracoccaceae</taxon>
        <taxon>Paracoccus</taxon>
    </lineage>
</organism>
<dbReference type="Gene3D" id="3.40.1000.10">
    <property type="entry name" value="Mog1/PsbP, alpha/beta/alpha sandwich"/>
    <property type="match status" value="1"/>
</dbReference>
<name>A0A2K9ESB5_9RHOB</name>
<protein>
    <recommendedName>
        <fullName evidence="3">DUF1795 domain-containing protein</fullName>
    </recommendedName>
</protein>
<evidence type="ECO:0008006" key="3">
    <source>
        <dbReference type="Google" id="ProtNLM"/>
    </source>
</evidence>
<dbReference type="EMBL" id="CP025408">
    <property type="protein sequence ID" value="AUH33706.1"/>
    <property type="molecule type" value="Genomic_DNA"/>
</dbReference>
<dbReference type="InterPro" id="IPR014894">
    <property type="entry name" value="DcrB/EagT6"/>
</dbReference>
<accession>A0A2K9ESB5</accession>
<evidence type="ECO:0000313" key="2">
    <source>
        <dbReference type="Proteomes" id="UP000233742"/>
    </source>
</evidence>
<proteinExistence type="predicted"/>
<dbReference type="Proteomes" id="UP000233742">
    <property type="component" value="Chromosome"/>
</dbReference>
<sequence length="139" mass="15718">MYHIQEGSLELPVEWKDQSINILSASRSGEPGLSLTVTRDDIPWGMSFDEYVADQMKQVEGTLKDFKIEAQHKIDVGGFPAHQVECRWVAKQGPMHQIITTLLPGKRALVITATMPKEFSAQQRDQVQQVIASFRPRRA</sequence>
<dbReference type="InterPro" id="IPR016123">
    <property type="entry name" value="Mog1/PsbP_a/b/a-sand"/>
</dbReference>
<dbReference type="AlphaFoldDB" id="A0A2K9ESB5"/>
<gene>
    <name evidence="1" type="ORF">CUV01_10175</name>
</gene>
<evidence type="ECO:0000313" key="1">
    <source>
        <dbReference type="EMBL" id="AUH33706.1"/>
    </source>
</evidence>
<dbReference type="SUPFAM" id="SSF55724">
    <property type="entry name" value="Mog1p/PsbP-like"/>
    <property type="match status" value="1"/>
</dbReference>
<dbReference type="RefSeq" id="WP_101460373.1">
    <property type="nucleotide sequence ID" value="NZ_CP025408.1"/>
</dbReference>
<dbReference type="KEGG" id="paro:CUV01_10175"/>
<dbReference type="OrthoDB" id="8775251at2"/>
<reference evidence="1 2" key="1">
    <citation type="submission" date="2017-12" db="EMBL/GenBank/DDBJ databases">
        <authorList>
            <person name="Hurst M.R.H."/>
        </authorList>
    </citation>
    <scope>NUCLEOTIDE SEQUENCE [LARGE SCALE GENOMIC DNA]</scope>
    <source>
        <strain evidence="1 2">BM15</strain>
    </source>
</reference>